<feature type="transmembrane region" description="Helical" evidence="7">
    <location>
        <begin position="660"/>
        <end position="679"/>
    </location>
</feature>
<keyword evidence="4 7" id="KW-0812">Transmembrane</keyword>
<evidence type="ECO:0000256" key="6">
    <source>
        <dbReference type="ARBA" id="ARBA00023136"/>
    </source>
</evidence>
<evidence type="ECO:0000256" key="7">
    <source>
        <dbReference type="SAM" id="Phobius"/>
    </source>
</evidence>
<dbReference type="GO" id="GO:0005886">
    <property type="term" value="C:plasma membrane"/>
    <property type="evidence" value="ECO:0007669"/>
    <property type="project" value="UniProtKB-SubCell"/>
</dbReference>
<proteinExistence type="inferred from homology"/>
<dbReference type="SUPFAM" id="SSF82866">
    <property type="entry name" value="Multidrug efflux transporter AcrB transmembrane domain"/>
    <property type="match status" value="2"/>
</dbReference>
<comment type="caution">
    <text evidence="9">The sequence shown here is derived from an EMBL/GenBank/DDBJ whole genome shotgun (WGS) entry which is preliminary data.</text>
</comment>
<dbReference type="RefSeq" id="WP_154375737.1">
    <property type="nucleotide sequence ID" value="NZ_WKJJ01000009.1"/>
</dbReference>
<comment type="similarity">
    <text evidence="2">Belongs to the resistance-nodulation-cell division (RND) (TC 2.A.6) family. MmpL subfamily.</text>
</comment>
<evidence type="ECO:0000313" key="9">
    <source>
        <dbReference type="EMBL" id="MRV73314.1"/>
    </source>
</evidence>
<reference evidence="9 10" key="1">
    <citation type="submission" date="2019-11" db="EMBL/GenBank/DDBJ databases">
        <title>Novel species isolated from a subtropical stream in China.</title>
        <authorList>
            <person name="Lu H."/>
        </authorList>
    </citation>
    <scope>NUCLEOTIDE SEQUENCE [LARGE SCALE GENOMIC DNA]</scope>
    <source>
        <strain evidence="9 10">FT92W</strain>
    </source>
</reference>
<accession>A0A7X2INW4</accession>
<dbReference type="Pfam" id="PF03176">
    <property type="entry name" value="MMPL"/>
    <property type="match status" value="2"/>
</dbReference>
<comment type="subcellular location">
    <subcellularLocation>
        <location evidence="1">Cell membrane</location>
        <topology evidence="1">Multi-pass membrane protein</topology>
    </subcellularLocation>
</comment>
<evidence type="ECO:0000313" key="10">
    <source>
        <dbReference type="Proteomes" id="UP000446768"/>
    </source>
</evidence>
<evidence type="ECO:0000256" key="2">
    <source>
        <dbReference type="ARBA" id="ARBA00010157"/>
    </source>
</evidence>
<evidence type="ECO:0000256" key="1">
    <source>
        <dbReference type="ARBA" id="ARBA00004651"/>
    </source>
</evidence>
<feature type="transmembrane region" description="Helical" evidence="7">
    <location>
        <begin position="691"/>
        <end position="715"/>
    </location>
</feature>
<dbReference type="Proteomes" id="UP000446768">
    <property type="component" value="Unassembled WGS sequence"/>
</dbReference>
<organism evidence="9 10">
    <name type="scientific">Pseudoduganella rivuli</name>
    <dbReference type="NCBI Taxonomy" id="2666085"/>
    <lineage>
        <taxon>Bacteria</taxon>
        <taxon>Pseudomonadati</taxon>
        <taxon>Pseudomonadota</taxon>
        <taxon>Betaproteobacteria</taxon>
        <taxon>Burkholderiales</taxon>
        <taxon>Oxalobacteraceae</taxon>
        <taxon>Telluria group</taxon>
        <taxon>Pseudoduganella</taxon>
    </lineage>
</organism>
<protein>
    <submittedName>
        <fullName evidence="9">MMPL family transporter</fullName>
    </submittedName>
</protein>
<dbReference type="AlphaFoldDB" id="A0A7X2INW4"/>
<feature type="transmembrane region" description="Helical" evidence="7">
    <location>
        <begin position="266"/>
        <end position="286"/>
    </location>
</feature>
<dbReference type="InterPro" id="IPR050545">
    <property type="entry name" value="Mycobact_MmpL"/>
</dbReference>
<keyword evidence="6 7" id="KW-0472">Membrane</keyword>
<dbReference type="PANTHER" id="PTHR33406">
    <property type="entry name" value="MEMBRANE PROTEIN MJ1562-RELATED"/>
    <property type="match status" value="1"/>
</dbReference>
<sequence>MTLLPTRSRAALVLAIATAVLAIFTWLNLRVPAAGIVQDALLDQQNAYYLAQKQVDRIGGLRQGDPMSFVLSFPQGLDEQGMAQLIRMTRELRQRFPQAVVWSLAADSYAYRADAGELASTPHLDPAWLRPDGQLQMPVPMAQWRAQVAADPTASGLLVGKDFRYAQILLFTPEQTNELDLVRQVAEYLEQRPIHALEWLLLKGDIKPASPYANVSLGGWSVGRGLMHFALMSDVLFYSTIGLVIATLAALLALKSLKQALYSSTCIFASFVLVRGTVALCGLLGLDFFGAPLAERVYFLLVLSAMIVAGISFNTRALERYNELQARQPGAAPAALWRQVGRHSLPLNVAALVAILNFATLPQIGIRGIMEVGVLSAIGIVYQRVLVSMLLPALHITFGGTPGAVNTGHASLAQRQWERMIHALPRACHRLIVRLDRSAPGRAAMASLLACAVTVGGAMAVVVHDWLADEKWIVVQEKPIDYLPNTIVDRGRALLNSTGHTGFGRLSYLVVPAAQYAGAAVERPEFLQRAWELQRKLAALPEARGANSVLDTLAYMQQQEAGGAGRDAMPGTIQQAHDRLQQIRWDLTQPALARYLWADAGVALYLSHPADNSTSLRVFAAHAEAVAARDFPDLRMLPYGPLHSYHQTDLYISQGKPLNVLLSFPLVIVSCALWLGWLARRAPRLAALRPWATACAMTVPFLFAYAAIVLLMAAFHIPLDQATACATALGINAAIDFDLYLIDDYRAALEQGLDRNQALQRALAERGYITLTDAALNGICFSFLMLSPFLPIQRLGVIMLVMLATCALGAILLMPALLPLCSRAPRAQASQPQPQLMEQHE</sequence>
<evidence type="ECO:0000256" key="4">
    <source>
        <dbReference type="ARBA" id="ARBA00022692"/>
    </source>
</evidence>
<dbReference type="InterPro" id="IPR004869">
    <property type="entry name" value="MMPL_dom"/>
</dbReference>
<feature type="transmembrane region" description="Helical" evidence="7">
    <location>
        <begin position="763"/>
        <end position="785"/>
    </location>
</feature>
<feature type="domain" description="Membrane transport protein MMPL" evidence="8">
    <location>
        <begin position="702"/>
        <end position="825"/>
    </location>
</feature>
<name>A0A7X2INW4_9BURK</name>
<dbReference type="PANTHER" id="PTHR33406:SF6">
    <property type="entry name" value="MEMBRANE PROTEIN YDGH-RELATED"/>
    <property type="match status" value="1"/>
</dbReference>
<dbReference type="Gene3D" id="1.20.1640.10">
    <property type="entry name" value="Multidrug efflux transporter AcrB transmembrane domain"/>
    <property type="match status" value="1"/>
</dbReference>
<dbReference type="EMBL" id="WKJJ01000009">
    <property type="protein sequence ID" value="MRV73314.1"/>
    <property type="molecule type" value="Genomic_DNA"/>
</dbReference>
<feature type="domain" description="Membrane transport protein MMPL" evidence="8">
    <location>
        <begin position="173"/>
        <end position="424"/>
    </location>
</feature>
<keyword evidence="3" id="KW-1003">Cell membrane</keyword>
<evidence type="ECO:0000259" key="8">
    <source>
        <dbReference type="Pfam" id="PF03176"/>
    </source>
</evidence>
<feature type="transmembrane region" description="Helical" evidence="7">
    <location>
        <begin position="797"/>
        <end position="818"/>
    </location>
</feature>
<evidence type="ECO:0000256" key="5">
    <source>
        <dbReference type="ARBA" id="ARBA00022989"/>
    </source>
</evidence>
<evidence type="ECO:0000256" key="3">
    <source>
        <dbReference type="ARBA" id="ARBA00022475"/>
    </source>
</evidence>
<gene>
    <name evidence="9" type="ORF">GJ700_16500</name>
</gene>
<keyword evidence="10" id="KW-1185">Reference proteome</keyword>
<keyword evidence="5 7" id="KW-1133">Transmembrane helix</keyword>
<feature type="transmembrane region" description="Helical" evidence="7">
    <location>
        <begin position="345"/>
        <end position="366"/>
    </location>
</feature>
<feature type="transmembrane region" description="Helical" evidence="7">
    <location>
        <begin position="235"/>
        <end position="254"/>
    </location>
</feature>
<feature type="transmembrane region" description="Helical" evidence="7">
    <location>
        <begin position="298"/>
        <end position="318"/>
    </location>
</feature>